<feature type="region of interest" description="Disordered" evidence="10">
    <location>
        <begin position="1281"/>
        <end position="1303"/>
    </location>
</feature>
<evidence type="ECO:0000313" key="13">
    <source>
        <dbReference type="EMBL" id="MCM4084248.1"/>
    </source>
</evidence>
<keyword evidence="3 11" id="KW-0812">Transmembrane</keyword>
<keyword evidence="4" id="KW-0677">Repeat</keyword>
<accession>A0ABT0YDZ3</accession>
<keyword evidence="7 11" id="KW-1133">Transmembrane helix</keyword>
<evidence type="ECO:0000256" key="2">
    <source>
        <dbReference type="ARBA" id="ARBA00022475"/>
    </source>
</evidence>
<proteinExistence type="predicted"/>
<sequence>MSTVLFRRPARRTGPAMPTGDIDLQEPPELPEPQSNGMRQAMMVLPMALMSGVMMLMFISGSRGPLTYVMLGALVLAMGGMVLGQVAFGGMDRKKRLGGDRRDYLRYLAQNRKRVRRDATRQRDAADWQHPDPRSLWSLVMTSRRWERRPTHPDFLELRAGTGDQRLAVRITPLQTKPIDDLEPLSAKALRRFIRAYTTISDQPIALFLRGFAQVRWSGEKQDSRAVVRALLAQLATFHAPEEVRIVLCLDDDGVAAWEWTKWLPHVQSPGDHDAAGAARMVGDTVEAVERFLGEAFTARPRWEMGATPSRDEPYVAVIRDGGRLGAGNRMAGTGYRNAVLIDLDDPTPPSGKGAICLEVRDDDLLMVRRDRLGSEVRTRLARPDRLSVTGAERVARILSPFRLGVAAEVAAEALTSTFDLGTMLGIPDVKRLDLATLWKRRSAGERLRVPIGIDATGHPVELDIKESALGGMGPHGMLIGATGSGKSELLRTLVLALATTHSSETLNFVLVDFKGGATFLGLDQLPHTSAVITNLADEAALVGRMQDALHGELVRRQEQLRSTGGFSSVLDYERARSQGAPLDPLPTLFVVVDEFSELLATHRDFMDLFVMIGRLGRSLAVHLLLASQRIDDGRITQLESHLSYRIGLRTFSAMESRSVIGVPDAYELPPAPGNGYLRTDVSTLIRFKAGYVSGAHRDTTVRVRQEIVQQQVVPYRLESVASPPPEPETAATEHPAAAPEATSDASTPAERSVLATVVTQLVGHGPPAHQVWLPPLGASPTLDHLLPTLTPDPDRGLIALDWPGNSRLMAPVGFIDKPFEQLRDLLTVNLSGIGGHVGIAGGPHSGKSTLLRTLISSLSLTHSPREVQFYCLDFGGGTLSAMSGLPHIGSVAGRLDTDRVSRTVAEVTALIAHRERRFADLGVDSMATYREARAAGKITDDPYGDVFLTVDGWFTLRQEFESLEPAVRQIAAQGLNFGVHLLITAARWSEVHHAMRDQIGTRLELRLGDPVDSTVDLRMAATVPQSPGRGLTSEKLHFLAALPRIDGVADPDNLTDGVRALATMAGEFWAGEPAPPVRTLPAVLPVDTLPEPRGDLQVTLGLDEAGMQPVWHDFAELPHLTSLGDSQSGKTNLLRHLAHSVMARYTPAEARIMIVDYRRQLFDAVPEPYRLGYSVSADSTKATVADAILGLAPRVPGGDITPEQLRRRDWWQGPRLFILVDDYDLLAGHESPLLPLAPYLSQGADIGFHLVLTRGAANVLRMSMDPLIRRLQETNSPELALSCPPNEGPLLGNTKPRNLPPGRALLCNRRGSRLIQTPWSPAAATAPGASTAAG</sequence>
<dbReference type="PROSITE" id="PS50901">
    <property type="entry name" value="FTSK"/>
    <property type="match status" value="3"/>
</dbReference>
<dbReference type="PANTHER" id="PTHR22683">
    <property type="entry name" value="SPORULATION PROTEIN RELATED"/>
    <property type="match status" value="1"/>
</dbReference>
<dbReference type="Proteomes" id="UP001523216">
    <property type="component" value="Unassembled WGS sequence"/>
</dbReference>
<feature type="binding site" evidence="9">
    <location>
        <begin position="842"/>
        <end position="849"/>
    </location>
    <ligand>
        <name>ATP</name>
        <dbReference type="ChEBI" id="CHEBI:30616"/>
    </ligand>
</feature>
<evidence type="ECO:0000256" key="5">
    <source>
        <dbReference type="ARBA" id="ARBA00022741"/>
    </source>
</evidence>
<dbReference type="EMBL" id="JAMQOL010000074">
    <property type="protein sequence ID" value="MCM4084248.1"/>
    <property type="molecule type" value="Genomic_DNA"/>
</dbReference>
<keyword evidence="2" id="KW-1003">Cell membrane</keyword>
<dbReference type="InterPro" id="IPR023836">
    <property type="entry name" value="EccCa-like_Actinobacteria"/>
</dbReference>
<keyword evidence="14" id="KW-1185">Reference proteome</keyword>
<evidence type="ECO:0000313" key="14">
    <source>
        <dbReference type="Proteomes" id="UP001523216"/>
    </source>
</evidence>
<evidence type="ECO:0000256" key="3">
    <source>
        <dbReference type="ARBA" id="ARBA00022692"/>
    </source>
</evidence>
<evidence type="ECO:0000256" key="9">
    <source>
        <dbReference type="PROSITE-ProRule" id="PRU00289"/>
    </source>
</evidence>
<dbReference type="NCBIfam" id="TIGR03925">
    <property type="entry name" value="T7SS_EccC_b"/>
    <property type="match status" value="1"/>
</dbReference>
<dbReference type="InterPro" id="IPR023837">
    <property type="entry name" value="EccCb-like_Actinobacteria"/>
</dbReference>
<feature type="binding site" evidence="9">
    <location>
        <begin position="481"/>
        <end position="488"/>
    </location>
    <ligand>
        <name>ATP</name>
        <dbReference type="ChEBI" id="CHEBI:30616"/>
    </ligand>
</feature>
<keyword evidence="5 9" id="KW-0547">Nucleotide-binding</keyword>
<evidence type="ECO:0000256" key="10">
    <source>
        <dbReference type="SAM" id="MobiDB-lite"/>
    </source>
</evidence>
<name>A0ABT0YDZ3_9ACTN</name>
<evidence type="ECO:0000256" key="4">
    <source>
        <dbReference type="ARBA" id="ARBA00022737"/>
    </source>
</evidence>
<dbReference type="Pfam" id="PF01580">
    <property type="entry name" value="FtsK_SpoIIIE"/>
    <property type="match status" value="3"/>
</dbReference>
<evidence type="ECO:0000256" key="8">
    <source>
        <dbReference type="ARBA" id="ARBA00023136"/>
    </source>
</evidence>
<evidence type="ECO:0000256" key="7">
    <source>
        <dbReference type="ARBA" id="ARBA00022989"/>
    </source>
</evidence>
<evidence type="ECO:0000259" key="12">
    <source>
        <dbReference type="PROSITE" id="PS50901"/>
    </source>
</evidence>
<gene>
    <name evidence="13" type="primary">eccCa</name>
    <name evidence="13" type="ORF">LXN57_42620</name>
</gene>
<feature type="transmembrane region" description="Helical" evidence="11">
    <location>
        <begin position="41"/>
        <end position="60"/>
    </location>
</feature>
<protein>
    <submittedName>
        <fullName evidence="13">Type VII secretion protein EccCa</fullName>
    </submittedName>
</protein>
<comment type="caution">
    <text evidence="13">The sequence shown here is derived from an EMBL/GenBank/DDBJ whole genome shotgun (WGS) entry which is preliminary data.</text>
</comment>
<keyword evidence="8 11" id="KW-0472">Membrane</keyword>
<feature type="compositionally biased region" description="Low complexity" evidence="10">
    <location>
        <begin position="729"/>
        <end position="743"/>
    </location>
</feature>
<dbReference type="InterPro" id="IPR002543">
    <property type="entry name" value="FtsK_dom"/>
</dbReference>
<feature type="transmembrane region" description="Helical" evidence="11">
    <location>
        <begin position="66"/>
        <end position="88"/>
    </location>
</feature>
<evidence type="ECO:0000256" key="11">
    <source>
        <dbReference type="SAM" id="Phobius"/>
    </source>
</evidence>
<evidence type="ECO:0000256" key="6">
    <source>
        <dbReference type="ARBA" id="ARBA00022840"/>
    </source>
</evidence>
<feature type="binding site" evidence="9">
    <location>
        <begin position="1125"/>
        <end position="1132"/>
    </location>
    <ligand>
        <name>ATP</name>
        <dbReference type="ChEBI" id="CHEBI:30616"/>
    </ligand>
</feature>
<feature type="domain" description="FtsK" evidence="12">
    <location>
        <begin position="824"/>
        <end position="1015"/>
    </location>
</feature>
<evidence type="ECO:0000256" key="1">
    <source>
        <dbReference type="ARBA" id="ARBA00004651"/>
    </source>
</evidence>
<feature type="domain" description="FtsK" evidence="12">
    <location>
        <begin position="458"/>
        <end position="658"/>
    </location>
</feature>
<dbReference type="InterPro" id="IPR003593">
    <property type="entry name" value="AAA+_ATPase"/>
</dbReference>
<feature type="region of interest" description="Disordered" evidence="10">
    <location>
        <begin position="1"/>
        <end position="33"/>
    </location>
</feature>
<dbReference type="NCBIfam" id="TIGR03924">
    <property type="entry name" value="T7SS_EccC_a"/>
    <property type="match status" value="1"/>
</dbReference>
<dbReference type="Gene3D" id="3.40.50.300">
    <property type="entry name" value="P-loop containing nucleotide triphosphate hydrolases"/>
    <property type="match status" value="4"/>
</dbReference>
<keyword evidence="6 9" id="KW-0067">ATP-binding</keyword>
<comment type="subcellular location">
    <subcellularLocation>
        <location evidence="1">Cell membrane</location>
        <topology evidence="1">Multi-pass membrane protein</topology>
    </subcellularLocation>
</comment>
<organism evidence="13 14">
    <name type="scientific">Paractinoplanes hotanensis</name>
    <dbReference type="NCBI Taxonomy" id="2906497"/>
    <lineage>
        <taxon>Bacteria</taxon>
        <taxon>Bacillati</taxon>
        <taxon>Actinomycetota</taxon>
        <taxon>Actinomycetes</taxon>
        <taxon>Micromonosporales</taxon>
        <taxon>Micromonosporaceae</taxon>
        <taxon>Paractinoplanes</taxon>
    </lineage>
</organism>
<dbReference type="SMART" id="SM00382">
    <property type="entry name" value="AAA"/>
    <property type="match status" value="2"/>
</dbReference>
<dbReference type="RefSeq" id="WP_251804001.1">
    <property type="nucleotide sequence ID" value="NZ_JAMQOL010000074.1"/>
</dbReference>
<reference evidence="13 14" key="1">
    <citation type="submission" date="2022-06" db="EMBL/GenBank/DDBJ databases">
        <title>Actinoplanes abujensis sp. nov., isolated from Nigerian arid soil.</title>
        <authorList>
            <person name="Ding P."/>
        </authorList>
    </citation>
    <scope>NUCLEOTIDE SEQUENCE [LARGE SCALE GENOMIC DNA]</scope>
    <source>
        <strain evidence="14">TRM88002</strain>
    </source>
</reference>
<dbReference type="PANTHER" id="PTHR22683:SF1">
    <property type="entry name" value="TYPE VII SECRETION SYSTEM PROTEIN ESSC"/>
    <property type="match status" value="1"/>
</dbReference>
<dbReference type="InterPro" id="IPR027417">
    <property type="entry name" value="P-loop_NTPase"/>
</dbReference>
<dbReference type="SUPFAM" id="SSF52540">
    <property type="entry name" value="P-loop containing nucleoside triphosphate hydrolases"/>
    <property type="match status" value="3"/>
</dbReference>
<dbReference type="InterPro" id="IPR050206">
    <property type="entry name" value="FtsK/SpoIIIE/SftA"/>
</dbReference>
<feature type="region of interest" description="Disordered" evidence="10">
    <location>
        <begin position="720"/>
        <end position="750"/>
    </location>
</feature>
<feature type="domain" description="FtsK" evidence="12">
    <location>
        <begin position="1108"/>
        <end position="1291"/>
    </location>
</feature>